<keyword evidence="3" id="KW-1185">Reference proteome</keyword>
<feature type="compositionally biased region" description="Polar residues" evidence="1">
    <location>
        <begin position="745"/>
        <end position="763"/>
    </location>
</feature>
<feature type="compositionally biased region" description="Polar residues" evidence="1">
    <location>
        <begin position="841"/>
        <end position="855"/>
    </location>
</feature>
<feature type="compositionally biased region" description="Polar residues" evidence="1">
    <location>
        <begin position="777"/>
        <end position="788"/>
    </location>
</feature>
<feature type="region of interest" description="Disordered" evidence="1">
    <location>
        <begin position="836"/>
        <end position="855"/>
    </location>
</feature>
<reference evidence="2 3" key="1">
    <citation type="journal article" date="2016" name="Mol. Biol. Evol.">
        <title>Genome-Wide Survey of Gut Fungi (Harpellales) Reveals the First Horizontally Transferred Ubiquitin Gene from a Mosquito Host.</title>
        <authorList>
            <person name="Wang Y."/>
            <person name="White M.M."/>
            <person name="Kvist S."/>
            <person name="Moncalvo J.M."/>
        </authorList>
    </citation>
    <scope>NUCLEOTIDE SEQUENCE [LARGE SCALE GENOMIC DNA]</scope>
    <source>
        <strain evidence="2 3">ALG-7-W6</strain>
    </source>
</reference>
<evidence type="ECO:0000313" key="3">
    <source>
        <dbReference type="Proteomes" id="UP000187455"/>
    </source>
</evidence>
<protein>
    <submittedName>
        <fullName evidence="2">Uncharacterized protein</fullName>
    </submittedName>
</protein>
<dbReference type="Proteomes" id="UP000187455">
    <property type="component" value="Unassembled WGS sequence"/>
</dbReference>
<dbReference type="AlphaFoldDB" id="A0A1R0H454"/>
<sequence>MNSDIVSDCLLLAGGTDCDDTIPWGVNQFSRIFSNNKIFGPKLSSNSFYESDCRYKIVTDLVNKSKKLTERIFCCRGGPNVICARLGSFKENWMDAAHHTMKMASHNICCFELLASSKTLLLIYENEITASSVFPLIISYNNVPVPLFLTSELTGVFYYISIPHLNRIPIKFALDSISDSLSNEGEIIYIKAKKVPDCEIYSQDNILFIFHAAKKTSIPAFILIGGLKIDLVVNKVFNSPTSCNHKFIPDSVPTSNSIPSTKEVLIKPQVSEVVDKVKQKTLNQELSENLKKIDHYLCSEASNKLANSKQPLDSKKSNNPKALQDQKKGEVPIKFATSEKTQDLKPLPESKKIESFKNIEDSKKGLESISVENAKIVGNSKKECVSTNVPEPIKVEESKKVEDSDKFDESKKIIDSNIDDDLKKAEVQKVSKKVRKANRLKKMNELPKILEDSKSIVALTNIENLDEMKNTIDLDEMGDSTNLNCTQNSKVLVNKPKIPDLKEKTMETILQKDTIISPISVPIDVQLFPKSPSHIGNINSDDKIQKIPLPDTLLPPKFPSLGDVSVIEIDSNNSNFPISKINFKALESESAVDCSLDESLCKPDSVKDQEPQPVVLSKKIQASPSPIESISLDQNNHLESSKIIDTNISSKTSNIKIESGILDKNINSQKNSIDQVTSHIQMDNGLGGSKPNTNYQNPLSDPISEENTSNPIIPSDSLKNQNFNTNQSPISIHNGVEQKERDQIQLDNNHNNSSKSMETTPVVSNSHNLSSPPNLNFSEPKQSLSTIDSKSEIVISGLPKSKNTSSTKKSCDKSPIYGENQTQDLADSTLNVITKHPSEKLVNQDSPKNTGSLTFKFTSNSSYSPCIESDKSTLDSDESKTTKDFNNKTMLKKNLLQIFKDEKIQTRNQENHSDIPLVSNKAQASNSNKEKIQPEDIKATISPVFTLSPKISQKEPYTGKFSFGLTPTTNNRVLSPRKYFGANIINSP</sequence>
<gene>
    <name evidence="2" type="ORF">AYI68_g1943</name>
</gene>
<dbReference type="EMBL" id="LSSL01000706">
    <property type="protein sequence ID" value="OLY83904.1"/>
    <property type="molecule type" value="Genomic_DNA"/>
</dbReference>
<comment type="caution">
    <text evidence="2">The sequence shown here is derived from an EMBL/GenBank/DDBJ whole genome shotgun (WGS) entry which is preliminary data.</text>
</comment>
<organism evidence="2 3">
    <name type="scientific">Smittium mucronatum</name>
    <dbReference type="NCBI Taxonomy" id="133383"/>
    <lineage>
        <taxon>Eukaryota</taxon>
        <taxon>Fungi</taxon>
        <taxon>Fungi incertae sedis</taxon>
        <taxon>Zoopagomycota</taxon>
        <taxon>Kickxellomycotina</taxon>
        <taxon>Harpellomycetes</taxon>
        <taxon>Harpellales</taxon>
        <taxon>Legeriomycetaceae</taxon>
        <taxon>Smittium</taxon>
    </lineage>
</organism>
<name>A0A1R0H454_9FUNG</name>
<feature type="compositionally biased region" description="Polar residues" evidence="1">
    <location>
        <begin position="307"/>
        <end position="321"/>
    </location>
</feature>
<feature type="compositionally biased region" description="Polar residues" evidence="1">
    <location>
        <begin position="690"/>
        <end position="731"/>
    </location>
</feature>
<proteinExistence type="predicted"/>
<feature type="region of interest" description="Disordered" evidence="1">
    <location>
        <begin position="681"/>
        <end position="822"/>
    </location>
</feature>
<feature type="compositionally biased region" description="Low complexity" evidence="1">
    <location>
        <begin position="764"/>
        <end position="776"/>
    </location>
</feature>
<evidence type="ECO:0000256" key="1">
    <source>
        <dbReference type="SAM" id="MobiDB-lite"/>
    </source>
</evidence>
<feature type="region of interest" description="Disordered" evidence="1">
    <location>
        <begin position="307"/>
        <end position="347"/>
    </location>
</feature>
<evidence type="ECO:0000313" key="2">
    <source>
        <dbReference type="EMBL" id="OLY83904.1"/>
    </source>
</evidence>
<accession>A0A1R0H454</accession>